<feature type="repeat" description="TPR" evidence="4">
    <location>
        <begin position="107"/>
        <end position="140"/>
    </location>
</feature>
<accession>A0A336M9K5</accession>
<reference evidence="6" key="1">
    <citation type="submission" date="2018-07" db="EMBL/GenBank/DDBJ databases">
        <authorList>
            <person name="Quirk P.G."/>
            <person name="Krulwich T.A."/>
        </authorList>
    </citation>
    <scope>NUCLEOTIDE SEQUENCE</scope>
</reference>
<dbReference type="PROSITE" id="PS50076">
    <property type="entry name" value="DNAJ_2"/>
    <property type="match status" value="1"/>
</dbReference>
<dbReference type="InterPro" id="IPR036869">
    <property type="entry name" value="J_dom_sf"/>
</dbReference>
<dbReference type="EMBL" id="UFQT01000758">
    <property type="protein sequence ID" value="SSX27022.1"/>
    <property type="molecule type" value="Genomic_DNA"/>
</dbReference>
<dbReference type="OMA" id="KMCLGLD"/>
<name>A0A336M9K5_CULSO</name>
<sequence length="540" mass="61447">METDEIIDVDDSDIEFVQEYHDLEPEIASPSINKAKVKAEQKMKSPILIRAQSTSSEMDVDVEDDVLKASTIAEERKNEGNNLYKAREYKLALRCYSDAVQLCPNNASYLGNRAACYMMVGNYQEALRDARRSIIIDPSFEKGYIRVAKCCLTLGDLVGAEQAVKKFLEISPSGEASIKSEIENLKALRTLEDKSKDSYDKQEYRTCLYQMDNALKISPASRKYQLLRAECLALLGRLDEANDIAITIMQVDSSNADAIFVRGLTLYYGDNLDKGILHFERSLTLDPDHKHAKIWRSKAKSLRDKKEKGNELFKNFKYRDALAMYSEALQIDPLNKDTNSKLYYNRALVNTKLGKLSDAVVDCTEALKINKTYLKALLKRAKCYYDMEKFEESVTDYEAALKIEKTYEIKNLLRDAKLQLKKSKRKDYYKILGISKNASDDEIKKAYRKRALIHHPDRHSNATEAEKKEQEVKFKEIGEAYAILSDPNKKARFDSGQDLDDNMSDGFDASNLYRQFFFDSSPPFGGFGGGNSSGFSFNFG</sequence>
<dbReference type="FunFam" id="1.25.40.10:FF:000097">
    <property type="entry name" value="DnaJ homolog subfamily C member 7 homolog"/>
    <property type="match status" value="1"/>
</dbReference>
<organism evidence="6">
    <name type="scientific">Culicoides sonorensis</name>
    <name type="common">Biting midge</name>
    <dbReference type="NCBI Taxonomy" id="179676"/>
    <lineage>
        <taxon>Eukaryota</taxon>
        <taxon>Metazoa</taxon>
        <taxon>Ecdysozoa</taxon>
        <taxon>Arthropoda</taxon>
        <taxon>Hexapoda</taxon>
        <taxon>Insecta</taxon>
        <taxon>Pterygota</taxon>
        <taxon>Neoptera</taxon>
        <taxon>Endopterygota</taxon>
        <taxon>Diptera</taxon>
        <taxon>Nematocera</taxon>
        <taxon>Chironomoidea</taxon>
        <taxon>Ceratopogonidae</taxon>
        <taxon>Ceratopogoninae</taxon>
        <taxon>Culicoides</taxon>
        <taxon>Monoculicoides</taxon>
    </lineage>
</organism>
<feature type="repeat" description="TPR" evidence="4">
    <location>
        <begin position="374"/>
        <end position="407"/>
    </location>
</feature>
<dbReference type="Gene3D" id="1.25.40.10">
    <property type="entry name" value="Tetratricopeptide repeat domain"/>
    <property type="match status" value="1"/>
</dbReference>
<dbReference type="Gene3D" id="1.10.287.110">
    <property type="entry name" value="DnaJ domain"/>
    <property type="match status" value="1"/>
</dbReference>
<feature type="repeat" description="TPR" evidence="4">
    <location>
        <begin position="256"/>
        <end position="289"/>
    </location>
</feature>
<protein>
    <submittedName>
        <fullName evidence="6">CSON014093 protein</fullName>
    </submittedName>
</protein>
<feature type="domain" description="J" evidence="5">
    <location>
        <begin position="427"/>
        <end position="497"/>
    </location>
</feature>
<dbReference type="InterPro" id="IPR001623">
    <property type="entry name" value="DnaJ_domain"/>
</dbReference>
<gene>
    <name evidence="6" type="primary">CSON014093</name>
</gene>
<dbReference type="PANTHER" id="PTHR45188:SF2">
    <property type="entry name" value="DNAJ HOMOLOG SUBFAMILY C MEMBER 7"/>
    <property type="match status" value="1"/>
</dbReference>
<keyword evidence="1" id="KW-0677">Repeat</keyword>
<dbReference type="Pfam" id="PF13431">
    <property type="entry name" value="TPR_17"/>
    <property type="match status" value="1"/>
</dbReference>
<dbReference type="InterPro" id="IPR011990">
    <property type="entry name" value="TPR-like_helical_dom_sf"/>
</dbReference>
<keyword evidence="3" id="KW-0143">Chaperone</keyword>
<dbReference type="PROSITE" id="PS50005">
    <property type="entry name" value="TPR"/>
    <property type="match status" value="4"/>
</dbReference>
<evidence type="ECO:0000256" key="2">
    <source>
        <dbReference type="ARBA" id="ARBA00022803"/>
    </source>
</evidence>
<evidence type="ECO:0000259" key="5">
    <source>
        <dbReference type="PROSITE" id="PS50076"/>
    </source>
</evidence>
<dbReference type="SUPFAM" id="SSF48452">
    <property type="entry name" value="TPR-like"/>
    <property type="match status" value="3"/>
</dbReference>
<evidence type="ECO:0000256" key="3">
    <source>
        <dbReference type="ARBA" id="ARBA00023186"/>
    </source>
</evidence>
<evidence type="ECO:0000256" key="4">
    <source>
        <dbReference type="PROSITE-ProRule" id="PRU00339"/>
    </source>
</evidence>
<dbReference type="SUPFAM" id="SSF46565">
    <property type="entry name" value="Chaperone J-domain"/>
    <property type="match status" value="1"/>
</dbReference>
<dbReference type="Pfam" id="PF13181">
    <property type="entry name" value="TPR_8"/>
    <property type="match status" value="2"/>
</dbReference>
<dbReference type="Pfam" id="PF00226">
    <property type="entry name" value="DnaJ"/>
    <property type="match status" value="1"/>
</dbReference>
<feature type="repeat" description="TPR" evidence="4">
    <location>
        <begin position="73"/>
        <end position="106"/>
    </location>
</feature>
<dbReference type="SMART" id="SM00271">
    <property type="entry name" value="DnaJ"/>
    <property type="match status" value="1"/>
</dbReference>
<keyword evidence="2 4" id="KW-0802">TPR repeat</keyword>
<dbReference type="InterPro" id="IPR018253">
    <property type="entry name" value="DnaJ_domain_CS"/>
</dbReference>
<dbReference type="AlphaFoldDB" id="A0A336M9K5"/>
<evidence type="ECO:0000256" key="1">
    <source>
        <dbReference type="ARBA" id="ARBA00022737"/>
    </source>
</evidence>
<dbReference type="PANTHER" id="PTHR45188">
    <property type="entry name" value="DNAJ PROTEIN P58IPK HOMOLOG"/>
    <property type="match status" value="1"/>
</dbReference>
<proteinExistence type="predicted"/>
<dbReference type="CDD" id="cd06257">
    <property type="entry name" value="DnaJ"/>
    <property type="match status" value="1"/>
</dbReference>
<dbReference type="InterPro" id="IPR019734">
    <property type="entry name" value="TPR_rpt"/>
</dbReference>
<dbReference type="PROSITE" id="PS00636">
    <property type="entry name" value="DNAJ_1"/>
    <property type="match status" value="1"/>
</dbReference>
<evidence type="ECO:0000313" key="6">
    <source>
        <dbReference type="EMBL" id="SSX27022.1"/>
    </source>
</evidence>
<dbReference type="VEuPathDB" id="VectorBase:CSON014093"/>
<dbReference type="SMART" id="SM00028">
    <property type="entry name" value="TPR"/>
    <property type="match status" value="8"/>
</dbReference>
<dbReference type="PRINTS" id="PR00625">
    <property type="entry name" value="JDOMAIN"/>
</dbReference>